<dbReference type="EMBL" id="CP159373">
    <property type="protein sequence ID" value="XCN75133.1"/>
    <property type="molecule type" value="Genomic_DNA"/>
</dbReference>
<proteinExistence type="predicted"/>
<dbReference type="PROSITE" id="PS51788">
    <property type="entry name" value="CULT"/>
    <property type="match status" value="1"/>
</dbReference>
<feature type="domain" description="CULT" evidence="1">
    <location>
        <begin position="40"/>
        <end position="145"/>
    </location>
</feature>
<dbReference type="FunFam" id="2.170.150.20:FF:000007">
    <property type="entry name" value="Protein cereblon"/>
    <property type="match status" value="1"/>
</dbReference>
<evidence type="ECO:0000259" key="1">
    <source>
        <dbReference type="PROSITE" id="PS51788"/>
    </source>
</evidence>
<dbReference type="CDD" id="cd15777">
    <property type="entry name" value="CRBN_C_like"/>
    <property type="match status" value="1"/>
</dbReference>
<dbReference type="InterPro" id="IPR034750">
    <property type="entry name" value="CULT"/>
</dbReference>
<name>A0AAU8M0W7_9BACT</name>
<dbReference type="KEGG" id="eaj:Q3M24_10485"/>
<reference evidence="2" key="2">
    <citation type="submission" date="2024-06" db="EMBL/GenBank/DDBJ databases">
        <authorList>
            <person name="Plum-Jensen L.E."/>
            <person name="Schramm A."/>
            <person name="Marshall I.P.G."/>
        </authorList>
    </citation>
    <scope>NUCLEOTIDE SEQUENCE</scope>
    <source>
        <strain evidence="2">Rat1</strain>
    </source>
</reference>
<reference evidence="2" key="1">
    <citation type="journal article" date="2024" name="Syst. Appl. Microbiol.">
        <title>First single-strain enrichments of Electrothrix cable bacteria, description of E. aestuarii sp. nov. and E. rattekaaiensis sp. nov., and proposal of a cable bacteria taxonomy following the rules of the SeqCode.</title>
        <authorList>
            <person name="Plum-Jensen L.E."/>
            <person name="Schramm A."/>
            <person name="Marshall I.P.G."/>
        </authorList>
    </citation>
    <scope>NUCLEOTIDE SEQUENCE</scope>
    <source>
        <strain evidence="2">Rat1</strain>
    </source>
</reference>
<evidence type="ECO:0000313" key="2">
    <source>
        <dbReference type="EMBL" id="XCN75133.1"/>
    </source>
</evidence>
<accession>A0AAU8M0W7</accession>
<protein>
    <submittedName>
        <fullName evidence="2">Cereblon family protein</fullName>
    </submittedName>
</protein>
<organism evidence="2">
    <name type="scientific">Candidatus Electrothrix aestuarii</name>
    <dbReference type="NCBI Taxonomy" id="3062594"/>
    <lineage>
        <taxon>Bacteria</taxon>
        <taxon>Pseudomonadati</taxon>
        <taxon>Thermodesulfobacteriota</taxon>
        <taxon>Desulfobulbia</taxon>
        <taxon>Desulfobulbales</taxon>
        <taxon>Desulfobulbaceae</taxon>
        <taxon>Candidatus Electrothrix</taxon>
    </lineage>
</organism>
<dbReference type="Gene3D" id="2.170.150.20">
    <property type="entry name" value="Peptide methionine sulfoxide reductase"/>
    <property type="match status" value="1"/>
</dbReference>
<sequence length="145" mass="16397">MWTITALPQPNLFLLDLGSNTGEANNLLDDTTSRLQNKKEEPIRCRTCLTPLTAKDQAISKQGRHEHVFFNPSGITFEIRCFQDALGCLVKGKPTGEFSWFSGYLWQYALCMNCRTHIGWFFSANYESAGANVETFFALITPHLL</sequence>
<gene>
    <name evidence="2" type="ORF">Q3M24_10485</name>
</gene>
<dbReference type="AlphaFoldDB" id="A0AAU8M0W7"/>